<keyword evidence="3" id="KW-1185">Reference proteome</keyword>
<dbReference type="GO" id="GO:0006508">
    <property type="term" value="P:proteolysis"/>
    <property type="evidence" value="ECO:0007669"/>
    <property type="project" value="InterPro"/>
</dbReference>
<dbReference type="Proteomes" id="UP001059596">
    <property type="component" value="Unassembled WGS sequence"/>
</dbReference>
<dbReference type="EMBL" id="JAMKOV010000002">
    <property type="protein sequence ID" value="KAI8042329.1"/>
    <property type="molecule type" value="Genomic_DNA"/>
</dbReference>
<protein>
    <recommendedName>
        <fullName evidence="1">Peptidase S1 domain-containing protein</fullName>
    </recommendedName>
</protein>
<dbReference type="PANTHER" id="PTHR24260">
    <property type="match status" value="1"/>
</dbReference>
<proteinExistence type="predicted"/>
<feature type="domain" description="Peptidase S1" evidence="1">
    <location>
        <begin position="7"/>
        <end position="273"/>
    </location>
</feature>
<comment type="caution">
    <text evidence="2">The sequence shown here is derived from an EMBL/GenBank/DDBJ whole genome shotgun (WGS) entry which is preliminary data.</text>
</comment>
<dbReference type="AlphaFoldDB" id="A0A9P9YTE3"/>
<dbReference type="Gene3D" id="2.40.10.10">
    <property type="entry name" value="Trypsin-like serine proteases"/>
    <property type="match status" value="1"/>
</dbReference>
<sequence>MVRESDLYNGKKVTEADEYTWIGRVGHGESRDSRAEFKCLSVLVSQRYAILPAHCAMDGDSGVPTFMELGTWRVYNPVHLGVCRPNRGGFCVPPKHQVDIEELVVHPRHRRHPSPGFLQYDIALAKLVRSVELTDYLQPICLPPADGDEANQVGQRLEMAGFKIPASAGWRVREDDDWRQKVTVHTASFQYCTSKKMIPVQLSENNLCAVRDKHDNFYPGSPLMGIEVVDGKPKNFYLIGISSGIISLPDADRDTFAVLRIAPFRKWILKNMHSNLTAE</sequence>
<dbReference type="SMART" id="SM00020">
    <property type="entry name" value="Tryp_SPc"/>
    <property type="match status" value="1"/>
</dbReference>
<reference evidence="2" key="1">
    <citation type="journal article" date="2023" name="Genome Biol. Evol.">
        <title>Long-read-based Genome Assembly of Drosophila gunungcola Reveals Fewer Chemosensory Genes in Flower-breeding Species.</title>
        <authorList>
            <person name="Negi A."/>
            <person name="Liao B.Y."/>
            <person name="Yeh S.D."/>
        </authorList>
    </citation>
    <scope>NUCLEOTIDE SEQUENCE</scope>
    <source>
        <strain evidence="2">Sukarami</strain>
    </source>
</reference>
<organism evidence="2 3">
    <name type="scientific">Drosophila gunungcola</name>
    <name type="common">fruit fly</name>
    <dbReference type="NCBI Taxonomy" id="103775"/>
    <lineage>
        <taxon>Eukaryota</taxon>
        <taxon>Metazoa</taxon>
        <taxon>Ecdysozoa</taxon>
        <taxon>Arthropoda</taxon>
        <taxon>Hexapoda</taxon>
        <taxon>Insecta</taxon>
        <taxon>Pterygota</taxon>
        <taxon>Neoptera</taxon>
        <taxon>Endopterygota</taxon>
        <taxon>Diptera</taxon>
        <taxon>Brachycera</taxon>
        <taxon>Muscomorpha</taxon>
        <taxon>Ephydroidea</taxon>
        <taxon>Drosophilidae</taxon>
        <taxon>Drosophila</taxon>
        <taxon>Sophophora</taxon>
    </lineage>
</organism>
<dbReference type="InterPro" id="IPR001254">
    <property type="entry name" value="Trypsin_dom"/>
</dbReference>
<dbReference type="PANTHER" id="PTHR24260:SF145">
    <property type="entry name" value="FI17609P1-RELATED"/>
    <property type="match status" value="1"/>
</dbReference>
<evidence type="ECO:0000259" key="1">
    <source>
        <dbReference type="PROSITE" id="PS50240"/>
    </source>
</evidence>
<dbReference type="PROSITE" id="PS50240">
    <property type="entry name" value="TRYPSIN_DOM"/>
    <property type="match status" value="1"/>
</dbReference>
<dbReference type="Pfam" id="PF00089">
    <property type="entry name" value="Trypsin"/>
    <property type="match status" value="1"/>
</dbReference>
<dbReference type="InterPro" id="IPR009003">
    <property type="entry name" value="Peptidase_S1_PA"/>
</dbReference>
<dbReference type="InterPro" id="IPR051333">
    <property type="entry name" value="CLIP_Serine_Protease"/>
</dbReference>
<accession>A0A9P9YTE3</accession>
<dbReference type="InterPro" id="IPR043504">
    <property type="entry name" value="Peptidase_S1_PA_chymotrypsin"/>
</dbReference>
<gene>
    <name evidence="2" type="ORF">M5D96_003632</name>
</gene>
<evidence type="ECO:0000313" key="2">
    <source>
        <dbReference type="EMBL" id="KAI8042329.1"/>
    </source>
</evidence>
<evidence type="ECO:0000313" key="3">
    <source>
        <dbReference type="Proteomes" id="UP001059596"/>
    </source>
</evidence>
<dbReference type="SUPFAM" id="SSF50494">
    <property type="entry name" value="Trypsin-like serine proteases"/>
    <property type="match status" value="1"/>
</dbReference>
<name>A0A9P9YTE3_9MUSC</name>
<dbReference type="GO" id="GO:0004252">
    <property type="term" value="F:serine-type endopeptidase activity"/>
    <property type="evidence" value="ECO:0007669"/>
    <property type="project" value="InterPro"/>
</dbReference>